<protein>
    <submittedName>
        <fullName evidence="1">Uncharacterized protein</fullName>
    </submittedName>
</protein>
<proteinExistence type="predicted"/>
<reference evidence="1 2" key="1">
    <citation type="submission" date="2020-07" db="EMBL/GenBank/DDBJ databases">
        <authorList>
            <person name="Feng H."/>
        </authorList>
    </citation>
    <scope>NUCLEOTIDE SEQUENCE [LARGE SCALE GENOMIC DNA]</scope>
    <source>
        <strain evidence="2">s-10</strain>
    </source>
</reference>
<dbReference type="Proteomes" id="UP000535491">
    <property type="component" value="Unassembled WGS sequence"/>
</dbReference>
<dbReference type="EMBL" id="JACEIQ010000012">
    <property type="protein sequence ID" value="MBA4495100.1"/>
    <property type="molecule type" value="Genomic_DNA"/>
</dbReference>
<evidence type="ECO:0000313" key="1">
    <source>
        <dbReference type="EMBL" id="MBA4495100.1"/>
    </source>
</evidence>
<dbReference type="AlphaFoldDB" id="A0A7W1WS65"/>
<gene>
    <name evidence="1" type="ORF">H1191_12355</name>
</gene>
<evidence type="ECO:0000313" key="2">
    <source>
        <dbReference type="Proteomes" id="UP000535491"/>
    </source>
</evidence>
<organism evidence="1 2">
    <name type="scientific">Paenactinomyces guangxiensis</name>
    <dbReference type="NCBI Taxonomy" id="1490290"/>
    <lineage>
        <taxon>Bacteria</taxon>
        <taxon>Bacillati</taxon>
        <taxon>Bacillota</taxon>
        <taxon>Bacilli</taxon>
        <taxon>Bacillales</taxon>
        <taxon>Thermoactinomycetaceae</taxon>
        <taxon>Paenactinomyces</taxon>
    </lineage>
</organism>
<dbReference type="RefSeq" id="WP_181752344.1">
    <property type="nucleotide sequence ID" value="NZ_JACEIQ010000012.1"/>
</dbReference>
<name>A0A7W1WS65_9BACL</name>
<comment type="caution">
    <text evidence="1">The sequence shown here is derived from an EMBL/GenBank/DDBJ whole genome shotgun (WGS) entry which is preliminary data.</text>
</comment>
<accession>A0A7W1WS65</accession>
<keyword evidence="2" id="KW-1185">Reference proteome</keyword>
<sequence length="133" mass="15007">MSIKTLEAEIMTVLQSVPGVAVYDHEPKSFPFLPAITLNYNQFFQSRNRFKKREITYSWELRLYVGLGSDAATAADTTKDLVNQYINAFRAAPDLNGIAQRAEITAGSLEVVTDVQNPYYLHLFSLEVIEEEA</sequence>